<evidence type="ECO:0000256" key="3">
    <source>
        <dbReference type="ARBA" id="ARBA00022448"/>
    </source>
</evidence>
<evidence type="ECO:0000313" key="8">
    <source>
        <dbReference type="EMBL" id="OIT37550.1"/>
    </source>
</evidence>
<sequence length="404" mass="43709">MKSQTWRWVLGLVYILTVASIWIAASFVVQSVVDAGVSPFLVTYICNSLFVIYIPLIEIVRFLEDKYGTLLFWRKKKDSSTLQDSGESEEAILLDDKADDGLSPSGVTEESKLVVADKGLDQSVDMGLDAKGRWTRSRVAKVSLLICPFWFLAQLTFNLSLKYTTVTSNTILSSSSSLFTFLVSLVFLGEIFSWVKLVSVLLCMGGTIIVSLGDSKSGSSKVASNPVLGDILALLSSAFYAVYITLIRKKLPDDDGKSGHASMAQFLGFLGLFNLLIFLPIPLVLNFANLEPFNTLTWKQLGLIVGKGMFDNVLSDLLWAKAILLTSTTVATAGLTIQVPLAAIVDTLTGNAPPILDYIGAAAVMVGFAGINIPSDACSVPEEASIELENGKIQSTEQDHLSPR</sequence>
<dbReference type="InterPro" id="IPR037185">
    <property type="entry name" value="EmrE-like"/>
</dbReference>
<feature type="transmembrane region" description="Helical" evidence="7">
    <location>
        <begin position="139"/>
        <end position="159"/>
    </location>
</feature>
<evidence type="ECO:0000256" key="1">
    <source>
        <dbReference type="ARBA" id="ARBA00004141"/>
    </source>
</evidence>
<dbReference type="InterPro" id="IPR009262">
    <property type="entry name" value="SLC35_F1/F2/F6"/>
</dbReference>
<comment type="similarity">
    <text evidence="2">Belongs to the SLC35F solute transporter family.</text>
</comment>
<evidence type="ECO:0000256" key="7">
    <source>
        <dbReference type="SAM" id="Phobius"/>
    </source>
</evidence>
<proteinExistence type="inferred from homology"/>
<protein>
    <submittedName>
        <fullName evidence="8">Uncharacterized protein</fullName>
    </submittedName>
</protein>
<dbReference type="Gene3D" id="1.10.3730.20">
    <property type="match status" value="1"/>
</dbReference>
<comment type="caution">
    <text evidence="8">The sequence shown here is derived from an EMBL/GenBank/DDBJ whole genome shotgun (WGS) entry which is preliminary data.</text>
</comment>
<feature type="transmembrane region" description="Helical" evidence="7">
    <location>
        <begin position="41"/>
        <end position="63"/>
    </location>
</feature>
<feature type="transmembrane region" description="Helical" evidence="7">
    <location>
        <begin position="225"/>
        <end position="246"/>
    </location>
</feature>
<dbReference type="AlphaFoldDB" id="A0A314L7E5"/>
<feature type="transmembrane region" description="Helical" evidence="7">
    <location>
        <begin position="195"/>
        <end position="213"/>
    </location>
</feature>
<evidence type="ECO:0000256" key="5">
    <source>
        <dbReference type="ARBA" id="ARBA00022989"/>
    </source>
</evidence>
<dbReference type="Pfam" id="PF06027">
    <property type="entry name" value="SLC35F"/>
    <property type="match status" value="1"/>
</dbReference>
<dbReference type="Proteomes" id="UP000187609">
    <property type="component" value="Unassembled WGS sequence"/>
</dbReference>
<evidence type="ECO:0000256" key="2">
    <source>
        <dbReference type="ARBA" id="ARBA00007863"/>
    </source>
</evidence>
<reference evidence="8" key="1">
    <citation type="submission" date="2016-11" db="EMBL/GenBank/DDBJ databases">
        <title>The genome of Nicotiana attenuata.</title>
        <authorList>
            <person name="Xu S."/>
            <person name="Brockmoeller T."/>
            <person name="Gaquerel E."/>
            <person name="Navarro A."/>
            <person name="Kuhl H."/>
            <person name="Gase K."/>
            <person name="Ling Z."/>
            <person name="Zhou W."/>
            <person name="Kreitzer C."/>
            <person name="Stanke M."/>
            <person name="Tang H."/>
            <person name="Lyons E."/>
            <person name="Pandey P."/>
            <person name="Pandey S.P."/>
            <person name="Timmermann B."/>
            <person name="Baldwin I.T."/>
        </authorList>
    </citation>
    <scope>NUCLEOTIDE SEQUENCE [LARGE SCALE GENOMIC DNA]</scope>
    <source>
        <strain evidence="8">UT</strain>
    </source>
</reference>
<feature type="transmembrane region" description="Helical" evidence="7">
    <location>
        <begin position="266"/>
        <end position="288"/>
    </location>
</feature>
<gene>
    <name evidence="8" type="ORF">A4A49_30075</name>
</gene>
<name>A0A314L7E5_NICAT</name>
<evidence type="ECO:0000256" key="4">
    <source>
        <dbReference type="ARBA" id="ARBA00022692"/>
    </source>
</evidence>
<dbReference type="GO" id="GO:0022857">
    <property type="term" value="F:transmembrane transporter activity"/>
    <property type="evidence" value="ECO:0007669"/>
    <property type="project" value="InterPro"/>
</dbReference>
<dbReference type="Gramene" id="OIT37550">
    <property type="protein sequence ID" value="OIT37550"/>
    <property type="gene ID" value="A4A49_30075"/>
</dbReference>
<feature type="transmembrane region" description="Helical" evidence="7">
    <location>
        <begin position="318"/>
        <end position="343"/>
    </location>
</feature>
<dbReference type="EMBL" id="MJEQ01000297">
    <property type="protein sequence ID" value="OIT37550.1"/>
    <property type="molecule type" value="Genomic_DNA"/>
</dbReference>
<organism evidence="8 9">
    <name type="scientific">Nicotiana attenuata</name>
    <name type="common">Coyote tobacco</name>
    <dbReference type="NCBI Taxonomy" id="49451"/>
    <lineage>
        <taxon>Eukaryota</taxon>
        <taxon>Viridiplantae</taxon>
        <taxon>Streptophyta</taxon>
        <taxon>Embryophyta</taxon>
        <taxon>Tracheophyta</taxon>
        <taxon>Spermatophyta</taxon>
        <taxon>Magnoliopsida</taxon>
        <taxon>eudicotyledons</taxon>
        <taxon>Gunneridae</taxon>
        <taxon>Pentapetalae</taxon>
        <taxon>asterids</taxon>
        <taxon>lamiids</taxon>
        <taxon>Solanales</taxon>
        <taxon>Solanaceae</taxon>
        <taxon>Nicotianoideae</taxon>
        <taxon>Nicotianeae</taxon>
        <taxon>Nicotiana</taxon>
    </lineage>
</organism>
<dbReference type="PANTHER" id="PTHR23051">
    <property type="entry name" value="SOLUTE CARRIER FAMILY 35, MEMBER F5"/>
    <property type="match status" value="1"/>
</dbReference>
<accession>A0A314L7E5</accession>
<keyword evidence="5 7" id="KW-1133">Transmembrane helix</keyword>
<evidence type="ECO:0000313" key="9">
    <source>
        <dbReference type="Proteomes" id="UP000187609"/>
    </source>
</evidence>
<evidence type="ECO:0000256" key="6">
    <source>
        <dbReference type="ARBA" id="ARBA00023136"/>
    </source>
</evidence>
<dbReference type="GO" id="GO:0016020">
    <property type="term" value="C:membrane"/>
    <property type="evidence" value="ECO:0007669"/>
    <property type="project" value="UniProtKB-SubCell"/>
</dbReference>
<feature type="transmembrane region" description="Helical" evidence="7">
    <location>
        <begin position="7"/>
        <end position="29"/>
    </location>
</feature>
<keyword evidence="3" id="KW-0813">Transport</keyword>
<dbReference type="OrthoDB" id="1436450at2759"/>
<keyword evidence="9" id="KW-1185">Reference proteome</keyword>
<keyword evidence="4 7" id="KW-0812">Transmembrane</keyword>
<comment type="subcellular location">
    <subcellularLocation>
        <location evidence="1">Membrane</location>
        <topology evidence="1">Multi-pass membrane protein</topology>
    </subcellularLocation>
</comment>
<dbReference type="SUPFAM" id="SSF103481">
    <property type="entry name" value="Multidrug resistance efflux transporter EmrE"/>
    <property type="match status" value="1"/>
</dbReference>
<feature type="transmembrane region" description="Helical" evidence="7">
    <location>
        <begin position="355"/>
        <end position="373"/>
    </location>
</feature>
<dbReference type="KEGG" id="nau:109240609"/>
<keyword evidence="6 7" id="KW-0472">Membrane</keyword>
<dbReference type="PANTHER" id="PTHR23051:SF0">
    <property type="entry name" value="SOLUTE CARRIER FAMILY 35 MEMBER F5"/>
    <property type="match status" value="1"/>
</dbReference>